<evidence type="ECO:0000313" key="2">
    <source>
        <dbReference type="EMBL" id="CAA63628.1"/>
    </source>
</evidence>
<dbReference type="InterPro" id="IPR003814">
    <property type="entry name" value="FmdEsu_dom"/>
</dbReference>
<dbReference type="Pfam" id="PF02663">
    <property type="entry name" value="FmdE"/>
    <property type="match status" value="1"/>
</dbReference>
<evidence type="ECO:0000259" key="1">
    <source>
        <dbReference type="Pfam" id="PF02663"/>
    </source>
</evidence>
<dbReference type="AlphaFoldDB" id="Q48940"/>
<proteinExistence type="predicted"/>
<dbReference type="SUPFAM" id="SSF143555">
    <property type="entry name" value="FwdE-like"/>
    <property type="match status" value="1"/>
</dbReference>
<gene>
    <name evidence="2" type="primary">fmdE</name>
</gene>
<organism evidence="2">
    <name type="scientific">Methanosarcina barkeri</name>
    <dbReference type="NCBI Taxonomy" id="2208"/>
    <lineage>
        <taxon>Archaea</taxon>
        <taxon>Methanobacteriati</taxon>
        <taxon>Methanobacteriota</taxon>
        <taxon>Stenosarchaea group</taxon>
        <taxon>Methanomicrobia</taxon>
        <taxon>Methanosarcinales</taxon>
        <taxon>Methanosarcinaceae</taxon>
        <taxon>Methanosarcina</taxon>
    </lineage>
</organism>
<feature type="domain" description="Formylmethanofuran dehydrogenase subunit E" evidence="1">
    <location>
        <begin position="34"/>
        <end position="145"/>
    </location>
</feature>
<dbReference type="PANTHER" id="PTHR39418:SF1">
    <property type="entry name" value="DEHYDROGENASE"/>
    <property type="match status" value="1"/>
</dbReference>
<sequence length="204" mass="22781">MHKNSDEEKHQMETILKQVKDPELLSQIKKVVPFHGFLTSGALIGIQMLNIARRELDVREGERIYVTCETKSCMPDPFQILAGATIGNNGLKIMNFGKMAVTVNKQAPEGANSIKGIRIILDPEKTKDYPKLHAWFLNTEKLPHVEVLPILLAAGDKVIPGNLWTSMFRFEGRRGYSAVKIAVKCLFNMTTSCCAAVAQNNVER</sequence>
<accession>Q48940</accession>
<dbReference type="PIR" id="S62203">
    <property type="entry name" value="S62203"/>
</dbReference>
<name>Q48940_METBA</name>
<dbReference type="Gene3D" id="3.30.1330.130">
    <property type="match status" value="1"/>
</dbReference>
<dbReference type="EMBL" id="X93084">
    <property type="protein sequence ID" value="CAA63628.1"/>
    <property type="molecule type" value="Genomic_DNA"/>
</dbReference>
<protein>
    <submittedName>
        <fullName evidence="2">Molybdenum formylmethanofuran dehydrogenase subunit fmdE</fullName>
    </submittedName>
</protein>
<dbReference type="InterPro" id="IPR053194">
    <property type="entry name" value="tRNA_methyltr_O"/>
</dbReference>
<reference evidence="2" key="1">
    <citation type="journal article" date="1996" name="Eur. J. Biochem.">
        <title>A polyferredoxin with eight [4Fe-4S] clusters as a subunit of molybdenum formylmethanofuran dehydrogenase from Methanosarcina barkeri.</title>
        <authorList>
            <person name="Vorholt J.A."/>
            <person name="Vaupel M."/>
            <person name="Thauer R.K."/>
        </authorList>
    </citation>
    <scope>NUCLEOTIDE SEQUENCE</scope>
    <source>
        <strain evidence="2">Fusaro/DSM 804</strain>
    </source>
</reference>
<dbReference type="TCDB" id="3.D.8.1.2">
    <property type="family name" value="the na(+)- or h(+)-pumping formyl methanofuran dehydrogenase (fmf-dh) family"/>
</dbReference>
<dbReference type="PANTHER" id="PTHR39418">
    <property type="entry name" value="DEHYDROGENASE-RELATED"/>
    <property type="match status" value="1"/>
</dbReference>